<evidence type="ECO:0000256" key="1">
    <source>
        <dbReference type="ARBA" id="ARBA00005534"/>
    </source>
</evidence>
<reference evidence="2" key="1">
    <citation type="journal article" date="2020" name="mSystems">
        <title>Genome- and Community-Level Interaction Insights into Carbon Utilization and Element Cycling Functions of Hydrothermarchaeota in Hydrothermal Sediment.</title>
        <authorList>
            <person name="Zhou Z."/>
            <person name="Liu Y."/>
            <person name="Xu W."/>
            <person name="Pan J."/>
            <person name="Luo Z.H."/>
            <person name="Li M."/>
        </authorList>
    </citation>
    <scope>NUCLEOTIDE SEQUENCE [LARGE SCALE GENOMIC DNA]</scope>
    <source>
        <strain evidence="2">SpSt-853</strain>
    </source>
</reference>
<organism evidence="2">
    <name type="scientific">Desulfobacca acetoxidans</name>
    <dbReference type="NCBI Taxonomy" id="60893"/>
    <lineage>
        <taxon>Bacteria</taxon>
        <taxon>Pseudomonadati</taxon>
        <taxon>Thermodesulfobacteriota</taxon>
        <taxon>Desulfobaccia</taxon>
        <taxon>Desulfobaccales</taxon>
        <taxon>Desulfobaccaceae</taxon>
        <taxon>Desulfobacca</taxon>
    </lineage>
</organism>
<dbReference type="Pfam" id="PF01894">
    <property type="entry name" value="YjbQ"/>
    <property type="match status" value="1"/>
</dbReference>
<dbReference type="InterPro" id="IPR035917">
    <property type="entry name" value="YjbQ-like_sf"/>
</dbReference>
<dbReference type="PANTHER" id="PTHR30615">
    <property type="entry name" value="UNCHARACTERIZED PROTEIN YJBQ-RELATED"/>
    <property type="match status" value="1"/>
</dbReference>
<sequence length="164" mass="18229">MFAVQTFHLEVKTTQGTDILDLTRLVQDKVRESGISDGVLTLFIAGSTAALTTIEYESGVINDLRAAIERLFPQDLVYEHDRRWGDGNGYSHVRAAFLKPSLSIPIEKGNVVLGTWQQIVLLDFDNRPPSPQHPGPGHGDQAIDRMKSALIPSTIYDIRPKYIS</sequence>
<gene>
    <name evidence="2" type="ORF">ENW48_08725</name>
</gene>
<dbReference type="NCBIfam" id="TIGR00149">
    <property type="entry name" value="TIGR00149_YjbQ"/>
    <property type="match status" value="1"/>
</dbReference>
<dbReference type="EMBL" id="DTKJ01000059">
    <property type="protein sequence ID" value="HGZ12289.1"/>
    <property type="molecule type" value="Genomic_DNA"/>
</dbReference>
<dbReference type="Gene3D" id="2.60.120.460">
    <property type="entry name" value="YjbQ-like"/>
    <property type="match status" value="1"/>
</dbReference>
<dbReference type="SUPFAM" id="SSF111038">
    <property type="entry name" value="YjbQ-like"/>
    <property type="match status" value="1"/>
</dbReference>
<protein>
    <submittedName>
        <fullName evidence="2">YjbQ family protein</fullName>
    </submittedName>
</protein>
<evidence type="ECO:0000313" key="2">
    <source>
        <dbReference type="EMBL" id="HGZ12289.1"/>
    </source>
</evidence>
<proteinExistence type="inferred from homology"/>
<name>A0A7C5AMQ8_9BACT</name>
<dbReference type="PROSITE" id="PS01314">
    <property type="entry name" value="UPF0047"/>
    <property type="match status" value="1"/>
</dbReference>
<dbReference type="PANTHER" id="PTHR30615:SF8">
    <property type="entry name" value="UPF0047 PROTEIN C4A8.02C"/>
    <property type="match status" value="1"/>
</dbReference>
<dbReference type="InterPro" id="IPR001602">
    <property type="entry name" value="UPF0047_YjbQ-like"/>
</dbReference>
<comment type="similarity">
    <text evidence="1">Belongs to the UPF0047 family.</text>
</comment>
<accession>A0A7C5AMQ8</accession>
<dbReference type="AlphaFoldDB" id="A0A7C5AMQ8"/>
<comment type="caution">
    <text evidence="2">The sequence shown here is derived from an EMBL/GenBank/DDBJ whole genome shotgun (WGS) entry which is preliminary data.</text>
</comment>